<dbReference type="EMBL" id="UYJE01005017">
    <property type="protein sequence ID" value="VDI33251.1"/>
    <property type="molecule type" value="Genomic_DNA"/>
</dbReference>
<dbReference type="OrthoDB" id="10278153at2759"/>
<accession>A0A8B6EFI7</accession>
<protein>
    <submittedName>
        <fullName evidence="2">Uncharacterized protein</fullName>
    </submittedName>
</protein>
<evidence type="ECO:0000313" key="2">
    <source>
        <dbReference type="EMBL" id="VDI33251.1"/>
    </source>
</evidence>
<sequence>MKIAARNFAILCILTDVALIVYSSDVEYKGICTFPCAWQDRIYQPSRVGSSFENIAEVVDPKHFTIINSSDPTIFTLEFTEPNKPNEIWECYSRAGPFTIYRRQNEGEYEYRCEKDPLFDPIKNNVIIFFGNQFKKFTGNPSTCDVCIGVDFNSAAVVQETEEIGCNLPYMCPVTKPGQIRCGLCEPSLPYDGDCCKANPFYL</sequence>
<name>A0A8B6EFI7_MYTGA</name>
<reference evidence="2" key="1">
    <citation type="submission" date="2018-11" db="EMBL/GenBank/DDBJ databases">
        <authorList>
            <person name="Alioto T."/>
            <person name="Alioto T."/>
        </authorList>
    </citation>
    <scope>NUCLEOTIDE SEQUENCE</scope>
</reference>
<feature type="chain" id="PRO_5032639108" evidence="1">
    <location>
        <begin position="24"/>
        <end position="203"/>
    </location>
</feature>
<feature type="signal peptide" evidence="1">
    <location>
        <begin position="1"/>
        <end position="23"/>
    </location>
</feature>
<evidence type="ECO:0000256" key="1">
    <source>
        <dbReference type="SAM" id="SignalP"/>
    </source>
</evidence>
<comment type="caution">
    <text evidence="2">The sequence shown here is derived from an EMBL/GenBank/DDBJ whole genome shotgun (WGS) entry which is preliminary data.</text>
</comment>
<proteinExistence type="predicted"/>
<gene>
    <name evidence="2" type="ORF">MGAL_10B028585</name>
</gene>
<evidence type="ECO:0000313" key="3">
    <source>
        <dbReference type="Proteomes" id="UP000596742"/>
    </source>
</evidence>
<dbReference type="AlphaFoldDB" id="A0A8B6EFI7"/>
<keyword evidence="3" id="KW-1185">Reference proteome</keyword>
<dbReference type="Proteomes" id="UP000596742">
    <property type="component" value="Unassembled WGS sequence"/>
</dbReference>
<organism evidence="2 3">
    <name type="scientific">Mytilus galloprovincialis</name>
    <name type="common">Mediterranean mussel</name>
    <dbReference type="NCBI Taxonomy" id="29158"/>
    <lineage>
        <taxon>Eukaryota</taxon>
        <taxon>Metazoa</taxon>
        <taxon>Spiralia</taxon>
        <taxon>Lophotrochozoa</taxon>
        <taxon>Mollusca</taxon>
        <taxon>Bivalvia</taxon>
        <taxon>Autobranchia</taxon>
        <taxon>Pteriomorphia</taxon>
        <taxon>Mytilida</taxon>
        <taxon>Mytiloidea</taxon>
        <taxon>Mytilidae</taxon>
        <taxon>Mytilinae</taxon>
        <taxon>Mytilus</taxon>
    </lineage>
</organism>
<keyword evidence="1" id="KW-0732">Signal</keyword>